<dbReference type="EMBL" id="CAJSTJ010000136">
    <property type="protein sequence ID" value="CAG7560620.1"/>
    <property type="molecule type" value="Genomic_DNA"/>
</dbReference>
<evidence type="ECO:0000313" key="3">
    <source>
        <dbReference type="Proteomes" id="UP000693738"/>
    </source>
</evidence>
<comment type="caution">
    <text evidence="2">The sequence shown here is derived from an EMBL/GenBank/DDBJ whole genome shotgun (WGS) entry which is preliminary data.</text>
</comment>
<feature type="transmembrane region" description="Helical" evidence="1">
    <location>
        <begin position="147"/>
        <end position="169"/>
    </location>
</feature>
<accession>A0A8J2IUT3</accession>
<evidence type="ECO:0000256" key="1">
    <source>
        <dbReference type="SAM" id="Phobius"/>
    </source>
</evidence>
<organism evidence="2 3">
    <name type="scientific">Fusarium equiseti</name>
    <name type="common">Fusarium scirpi</name>
    <dbReference type="NCBI Taxonomy" id="61235"/>
    <lineage>
        <taxon>Eukaryota</taxon>
        <taxon>Fungi</taxon>
        <taxon>Dikarya</taxon>
        <taxon>Ascomycota</taxon>
        <taxon>Pezizomycotina</taxon>
        <taxon>Sordariomycetes</taxon>
        <taxon>Hypocreomycetidae</taxon>
        <taxon>Hypocreales</taxon>
        <taxon>Nectriaceae</taxon>
        <taxon>Fusarium</taxon>
        <taxon>Fusarium incarnatum-equiseti species complex</taxon>
    </lineage>
</organism>
<keyword evidence="1" id="KW-0812">Transmembrane</keyword>
<sequence length="242" mass="27408">MAGVEPERLNEFDKLQSTAQDFKELQYLSDQLRRVINIVELNLLTLESFQKKVQYLITLSPPSSVQATVLERFLDNLARCHAEHRFGLRNACSVLDRAKATSDQLRDTVSMRNGEFNKTSTEMTSRNTSAMCHLANKSGREAHVLKTLTVLALVFVPAGFVAVCLLYPLSDLRLICRKDFLQMGFISLKQESPMQWSATPDLKIYAILSIPLISLTMLIYAMVELVQRLKERKFEANGHGIV</sequence>
<keyword evidence="1" id="KW-1133">Transmembrane helix</keyword>
<keyword evidence="1" id="KW-0472">Membrane</keyword>
<reference evidence="2" key="1">
    <citation type="submission" date="2021-05" db="EMBL/GenBank/DDBJ databases">
        <authorList>
            <person name="Khan N."/>
        </authorList>
    </citation>
    <scope>NUCLEOTIDE SEQUENCE</scope>
</reference>
<gene>
    <name evidence="2" type="ORF">FEQUK3_LOCUS6367</name>
</gene>
<proteinExistence type="predicted"/>
<feature type="transmembrane region" description="Helical" evidence="1">
    <location>
        <begin position="204"/>
        <end position="223"/>
    </location>
</feature>
<name>A0A8J2IUT3_FUSEQ</name>
<evidence type="ECO:0000313" key="2">
    <source>
        <dbReference type="EMBL" id="CAG7560620.1"/>
    </source>
</evidence>
<dbReference type="Proteomes" id="UP000693738">
    <property type="component" value="Unassembled WGS sequence"/>
</dbReference>
<protein>
    <submittedName>
        <fullName evidence="2">Uncharacterized protein</fullName>
    </submittedName>
</protein>
<dbReference type="AlphaFoldDB" id="A0A8J2IUT3"/>